<evidence type="ECO:0000313" key="3">
    <source>
        <dbReference type="Proteomes" id="UP000177943"/>
    </source>
</evidence>
<reference evidence="2 3" key="1">
    <citation type="journal article" date="2016" name="Nat. Commun.">
        <title>Thousands of microbial genomes shed light on interconnected biogeochemical processes in an aquifer system.</title>
        <authorList>
            <person name="Anantharaman K."/>
            <person name="Brown C.T."/>
            <person name="Hug L.A."/>
            <person name="Sharon I."/>
            <person name="Castelle C.J."/>
            <person name="Probst A.J."/>
            <person name="Thomas B.C."/>
            <person name="Singh A."/>
            <person name="Wilkins M.J."/>
            <person name="Karaoz U."/>
            <person name="Brodie E.L."/>
            <person name="Williams K.H."/>
            <person name="Hubbard S.S."/>
            <person name="Banfield J.F."/>
        </authorList>
    </citation>
    <scope>NUCLEOTIDE SEQUENCE [LARGE SCALE GENOMIC DNA]</scope>
</reference>
<gene>
    <name evidence="2" type="ORF">A3D56_00130</name>
</gene>
<feature type="transmembrane region" description="Helical" evidence="1">
    <location>
        <begin position="53"/>
        <end position="78"/>
    </location>
</feature>
<evidence type="ECO:0000313" key="2">
    <source>
        <dbReference type="EMBL" id="OHA28072.1"/>
    </source>
</evidence>
<proteinExistence type="predicted"/>
<dbReference type="Proteomes" id="UP000177943">
    <property type="component" value="Unassembled WGS sequence"/>
</dbReference>
<keyword evidence="1" id="KW-1133">Transmembrane helix</keyword>
<organism evidence="2 3">
    <name type="scientific">Candidatus Taylorbacteria bacterium RIFCSPHIGHO2_02_FULL_45_35</name>
    <dbReference type="NCBI Taxonomy" id="1802311"/>
    <lineage>
        <taxon>Bacteria</taxon>
        <taxon>Candidatus Tayloriibacteriota</taxon>
    </lineage>
</organism>
<sequence length="86" mass="10031">MKRVFANLFLFLSVLVFPWYVTVSALVIFIFLFRNFYEAAFFSFLLDVVYSTPGTYFLGVPFILTLASFVFLILASFLKRHLLLRA</sequence>
<evidence type="ECO:0000256" key="1">
    <source>
        <dbReference type="SAM" id="Phobius"/>
    </source>
</evidence>
<name>A0A1G2MYI1_9BACT</name>
<accession>A0A1G2MYI1</accession>
<comment type="caution">
    <text evidence="2">The sequence shown here is derived from an EMBL/GenBank/DDBJ whole genome shotgun (WGS) entry which is preliminary data.</text>
</comment>
<feature type="transmembrane region" description="Helical" evidence="1">
    <location>
        <begin position="7"/>
        <end position="33"/>
    </location>
</feature>
<keyword evidence="1" id="KW-0812">Transmembrane</keyword>
<protein>
    <submittedName>
        <fullName evidence="2">Uncharacterized protein</fullName>
    </submittedName>
</protein>
<keyword evidence="1" id="KW-0472">Membrane</keyword>
<dbReference type="AlphaFoldDB" id="A0A1G2MYI1"/>
<dbReference type="EMBL" id="MHRP01000001">
    <property type="protein sequence ID" value="OHA28072.1"/>
    <property type="molecule type" value="Genomic_DNA"/>
</dbReference>